<evidence type="ECO:0000313" key="1">
    <source>
        <dbReference type="EMBL" id="KAJ8022171.1"/>
    </source>
</evidence>
<organism evidence="1 2">
    <name type="scientific">Holothuria leucospilota</name>
    <name type="common">Black long sea cucumber</name>
    <name type="synonym">Mertensiothuria leucospilota</name>
    <dbReference type="NCBI Taxonomy" id="206669"/>
    <lineage>
        <taxon>Eukaryota</taxon>
        <taxon>Metazoa</taxon>
        <taxon>Echinodermata</taxon>
        <taxon>Eleutherozoa</taxon>
        <taxon>Echinozoa</taxon>
        <taxon>Holothuroidea</taxon>
        <taxon>Aspidochirotacea</taxon>
        <taxon>Aspidochirotida</taxon>
        <taxon>Holothuriidae</taxon>
        <taxon>Holothuria</taxon>
    </lineage>
</organism>
<proteinExistence type="predicted"/>
<gene>
    <name evidence="1" type="ORF">HOLleu_39583</name>
</gene>
<name>A0A9Q0YNI5_HOLLE</name>
<protein>
    <submittedName>
        <fullName evidence="1">Uncharacterized protein</fullName>
    </submittedName>
</protein>
<reference evidence="1" key="1">
    <citation type="submission" date="2021-10" db="EMBL/GenBank/DDBJ databases">
        <title>Tropical sea cucumber genome reveals ecological adaptation and Cuvierian tubules defense mechanism.</title>
        <authorList>
            <person name="Chen T."/>
        </authorList>
    </citation>
    <scope>NUCLEOTIDE SEQUENCE</scope>
    <source>
        <strain evidence="1">Nanhai2018</strain>
        <tissue evidence="1">Muscle</tissue>
    </source>
</reference>
<dbReference type="EMBL" id="JAIZAY010000021">
    <property type="protein sequence ID" value="KAJ8022171.1"/>
    <property type="molecule type" value="Genomic_DNA"/>
</dbReference>
<dbReference type="AlphaFoldDB" id="A0A9Q0YNI5"/>
<evidence type="ECO:0000313" key="2">
    <source>
        <dbReference type="Proteomes" id="UP001152320"/>
    </source>
</evidence>
<accession>A0A9Q0YNI5</accession>
<dbReference type="Proteomes" id="UP001152320">
    <property type="component" value="Chromosome 21"/>
</dbReference>
<comment type="caution">
    <text evidence="1">The sequence shown here is derived from an EMBL/GenBank/DDBJ whole genome shotgun (WGS) entry which is preliminary data.</text>
</comment>
<sequence length="78" mass="8810">MQLQGVNQFNTTTSILVGGRLARRLRGKEAVFEVTHLILSLRYYHIPIPLNSKNIEVRILSFTAIPLATSFVEQLTLT</sequence>
<keyword evidence="2" id="KW-1185">Reference proteome</keyword>